<reference evidence="2" key="1">
    <citation type="submission" date="2016-10" db="EMBL/GenBank/DDBJ databases">
        <authorList>
            <person name="Varghese N."/>
            <person name="Submissions S."/>
        </authorList>
    </citation>
    <scope>NUCLEOTIDE SEQUENCE [LARGE SCALE GENOMIC DNA]</scope>
    <source>
        <strain evidence="2">DSM 19110</strain>
    </source>
</reference>
<dbReference type="STRING" id="430522.BFS30_23545"/>
<name>A0A1H0CBR5_9SPHI</name>
<gene>
    <name evidence="1" type="ORF">SAMN05421820_10872</name>
</gene>
<dbReference type="AlphaFoldDB" id="A0A1H0CBR5"/>
<proteinExistence type="predicted"/>
<evidence type="ECO:0000313" key="2">
    <source>
        <dbReference type="Proteomes" id="UP000183200"/>
    </source>
</evidence>
<keyword evidence="2" id="KW-1185">Reference proteome</keyword>
<dbReference type="Proteomes" id="UP000183200">
    <property type="component" value="Unassembled WGS sequence"/>
</dbReference>
<dbReference type="OrthoDB" id="770281at2"/>
<accession>A0A1H0CBR5</accession>
<protein>
    <submittedName>
        <fullName evidence="1">Uncharacterized protein</fullName>
    </submittedName>
</protein>
<dbReference type="RefSeq" id="WP_074611028.1">
    <property type="nucleotide sequence ID" value="NZ_FNGY01000008.1"/>
</dbReference>
<dbReference type="EMBL" id="FNGY01000008">
    <property type="protein sequence ID" value="SDN55320.1"/>
    <property type="molecule type" value="Genomic_DNA"/>
</dbReference>
<sequence>MGKIYDYKEIHSLKDLKNKQKELQTDTQQHEDAIKNGVKTYIHQYSPGYLISKYTKKPKEKISSLLNKVKSWFGGKKKS</sequence>
<evidence type="ECO:0000313" key="1">
    <source>
        <dbReference type="EMBL" id="SDN55320.1"/>
    </source>
</evidence>
<organism evidence="1 2">
    <name type="scientific">Pedobacter steynii</name>
    <dbReference type="NCBI Taxonomy" id="430522"/>
    <lineage>
        <taxon>Bacteria</taxon>
        <taxon>Pseudomonadati</taxon>
        <taxon>Bacteroidota</taxon>
        <taxon>Sphingobacteriia</taxon>
        <taxon>Sphingobacteriales</taxon>
        <taxon>Sphingobacteriaceae</taxon>
        <taxon>Pedobacter</taxon>
    </lineage>
</organism>